<gene>
    <name evidence="2" type="ORF">HUT05_39290</name>
</gene>
<accession>A0A7H8TH80</accession>
<dbReference type="AlphaFoldDB" id="A0A7H8TH80"/>
<feature type="transmembrane region" description="Helical" evidence="1">
    <location>
        <begin position="27"/>
        <end position="44"/>
    </location>
</feature>
<feature type="transmembrane region" description="Helical" evidence="1">
    <location>
        <begin position="51"/>
        <end position="68"/>
    </location>
</feature>
<organism evidence="2 3">
    <name type="scientific">Streptomyces chartreusis</name>
    <dbReference type="NCBI Taxonomy" id="1969"/>
    <lineage>
        <taxon>Bacteria</taxon>
        <taxon>Bacillati</taxon>
        <taxon>Actinomycetota</taxon>
        <taxon>Actinomycetes</taxon>
        <taxon>Kitasatosporales</taxon>
        <taxon>Streptomycetaceae</taxon>
        <taxon>Streptomyces</taxon>
    </lineage>
</organism>
<name>A0A7H8TH80_STRCX</name>
<keyword evidence="3" id="KW-1185">Reference proteome</keyword>
<dbReference type="Proteomes" id="UP000509418">
    <property type="component" value="Chromosome"/>
</dbReference>
<dbReference type="EMBL" id="CP056041">
    <property type="protein sequence ID" value="QKZ22869.1"/>
    <property type="molecule type" value="Genomic_DNA"/>
</dbReference>
<evidence type="ECO:0000313" key="3">
    <source>
        <dbReference type="Proteomes" id="UP000509418"/>
    </source>
</evidence>
<reference evidence="2 3" key="1">
    <citation type="submission" date="2020-06" db="EMBL/GenBank/DDBJ databases">
        <title>Genome mining for natural products.</title>
        <authorList>
            <person name="Zhang B."/>
            <person name="Shi J."/>
            <person name="Ge H."/>
        </authorList>
    </citation>
    <scope>NUCLEOTIDE SEQUENCE [LARGE SCALE GENOMIC DNA]</scope>
    <source>
        <strain evidence="2 3">NA02069</strain>
    </source>
</reference>
<keyword evidence="1" id="KW-1133">Transmembrane helix</keyword>
<sequence length="78" mass="8369">MLTSVAVNIIFLAVAVAVCIPKQTRPLVTAVAFVYFVVQAVAAFHSKDTSATPAIVAALAMVANWLVHRKQYINELKG</sequence>
<evidence type="ECO:0000313" key="2">
    <source>
        <dbReference type="EMBL" id="QKZ22869.1"/>
    </source>
</evidence>
<protein>
    <submittedName>
        <fullName evidence="2">Uncharacterized protein</fullName>
    </submittedName>
</protein>
<dbReference type="RefSeq" id="WP_176577833.1">
    <property type="nucleotide sequence ID" value="NZ_CBDRGH010000008.1"/>
</dbReference>
<evidence type="ECO:0000256" key="1">
    <source>
        <dbReference type="SAM" id="Phobius"/>
    </source>
</evidence>
<proteinExistence type="predicted"/>
<keyword evidence="1" id="KW-0472">Membrane</keyword>
<keyword evidence="1" id="KW-0812">Transmembrane</keyword>